<reference evidence="2" key="1">
    <citation type="journal article" date="2023" name="ISME J.">
        <title>Emergence of putative energy parasites within Clostridia revealed by genome analysis of a novel endosymbiotic clade.</title>
        <authorList>
            <person name="Takahashi K."/>
            <person name="Kuwahara H."/>
            <person name="Horikawa Y."/>
            <person name="Izawa K."/>
            <person name="Kato D."/>
            <person name="Inagaki T."/>
            <person name="Yuki M."/>
            <person name="Ohkuma M."/>
            <person name="Hongoh Y."/>
        </authorList>
    </citation>
    <scope>NUCLEOTIDE SEQUENCE</scope>
    <source>
        <strain evidence="2">RsTa-C01</strain>
    </source>
</reference>
<evidence type="ECO:0000313" key="2">
    <source>
        <dbReference type="EMBL" id="BED93005.1"/>
    </source>
</evidence>
<gene>
    <name evidence="2" type="ORF">RsTaC01_0944</name>
</gene>
<keyword evidence="1" id="KW-1133">Transmembrane helix</keyword>
<accession>A0AA48ICJ1</accession>
<dbReference type="AlphaFoldDB" id="A0AA48ICJ1"/>
<dbReference type="EMBL" id="AP027925">
    <property type="protein sequence ID" value="BED93005.1"/>
    <property type="molecule type" value="Genomic_DNA"/>
</dbReference>
<sequence length="101" mass="11424">MLYLDSTESSLLGPQEIIGGFIIKASRIFSVFFVVFLLFLGVSVLARGANELKDWSTGLVRYSCSDKEWFFHDRSSRKTKGGNIRQIYGPPIVRFGEEIDV</sequence>
<proteinExistence type="predicted"/>
<organism evidence="2">
    <name type="scientific">Candidatus Paraimprobicoccus trichonymphae</name>
    <dbReference type="NCBI Taxonomy" id="3033793"/>
    <lineage>
        <taxon>Bacteria</taxon>
        <taxon>Bacillati</taxon>
        <taxon>Bacillota</taxon>
        <taxon>Clostridia</taxon>
        <taxon>Candidatus Paraimprobicoccus</taxon>
    </lineage>
</organism>
<dbReference type="KEGG" id="ptrh:RsTaC01_0944"/>
<evidence type="ECO:0000256" key="1">
    <source>
        <dbReference type="SAM" id="Phobius"/>
    </source>
</evidence>
<feature type="transmembrane region" description="Helical" evidence="1">
    <location>
        <begin position="28"/>
        <end position="46"/>
    </location>
</feature>
<name>A0AA48ICJ1_9FIRM</name>
<keyword evidence="1" id="KW-0812">Transmembrane</keyword>
<dbReference type="Proteomes" id="UP001335720">
    <property type="component" value="Chromosome"/>
</dbReference>
<keyword evidence="1" id="KW-0472">Membrane</keyword>
<protein>
    <submittedName>
        <fullName evidence="2">Uncharacterized protein</fullName>
    </submittedName>
</protein>